<keyword evidence="3" id="KW-1185">Reference proteome</keyword>
<evidence type="ECO:0000313" key="3">
    <source>
        <dbReference type="Proteomes" id="UP001162031"/>
    </source>
</evidence>
<evidence type="ECO:0000313" key="2">
    <source>
        <dbReference type="EMBL" id="CAI5717105.1"/>
    </source>
</evidence>
<gene>
    <name evidence="2" type="ORF">HBR001_LOCUS1754</name>
</gene>
<dbReference type="Proteomes" id="UP001162031">
    <property type="component" value="Unassembled WGS sequence"/>
</dbReference>
<evidence type="ECO:0000256" key="1">
    <source>
        <dbReference type="SAM" id="MobiDB-lite"/>
    </source>
</evidence>
<feature type="region of interest" description="Disordered" evidence="1">
    <location>
        <begin position="296"/>
        <end position="327"/>
    </location>
</feature>
<dbReference type="AlphaFoldDB" id="A0AAV0T8P5"/>
<proteinExistence type="predicted"/>
<feature type="compositionally biased region" description="Basic residues" evidence="1">
    <location>
        <begin position="56"/>
        <end position="66"/>
    </location>
</feature>
<comment type="caution">
    <text evidence="2">The sequence shown here is derived from an EMBL/GenBank/DDBJ whole genome shotgun (WGS) entry which is preliminary data.</text>
</comment>
<organism evidence="2 3">
    <name type="scientific">Hyaloperonospora brassicae</name>
    <name type="common">Brassica downy mildew</name>
    <name type="synonym">Peronospora brassicae</name>
    <dbReference type="NCBI Taxonomy" id="162125"/>
    <lineage>
        <taxon>Eukaryota</taxon>
        <taxon>Sar</taxon>
        <taxon>Stramenopiles</taxon>
        <taxon>Oomycota</taxon>
        <taxon>Peronosporomycetes</taxon>
        <taxon>Peronosporales</taxon>
        <taxon>Peronosporaceae</taxon>
        <taxon>Hyaloperonospora</taxon>
    </lineage>
</organism>
<feature type="region of interest" description="Disordered" evidence="1">
    <location>
        <begin position="26"/>
        <end position="74"/>
    </location>
</feature>
<protein>
    <recommendedName>
        <fullName evidence="4">Helicase C-terminal domain-containing protein</fullName>
    </recommendedName>
</protein>
<evidence type="ECO:0008006" key="4">
    <source>
        <dbReference type="Google" id="ProtNLM"/>
    </source>
</evidence>
<accession>A0AAV0T8P5</accession>
<sequence>MTRARPKRLRTDSLVVVNAFTLQQSSAASNDHKTPPNEQLLCHKQLPTTRTNGSTRRTRARSKRPQQRQDDDVIGQNVDASCPVKLANTVRAPGSVLEVKSAVDVEAGVYYVLLTRTTSRACVVALPNRGETSPAQLAGMLKLLGLQAVALHGKMTGQQRHDTVQRLRASKSLLSSPLHAMVLVTTDKLLASTTCATADVALVDAVSAQAVQVATSKFAHVYHVATAANAGLAGTQELLNSKRFLLELVTTPCLQQLQKRLKLARQVVDIAQRAGNTSATGAAAMGDVDKWAQKLAKGAGLDDDDDEEAAGGRKKKRKRAMSPDEQRVQALTEKLYVALARGLPGMNAKSAGVPTSGKQTCDSQHRGEKLQVLGLGTVNAAVGTAMTDKRTSAQTRWMDFAEGRQYGGQWEGSVRHGASKDKNSLALREKVCAARSKVQGSTHLSRWMPNKEPIDIEKWGGAFGKVCGHNEVVMNDLRAFYPQEVLNSKVCSKLFPAPGNQGFDGCLEHLRLACVAQHSSMTVWDSDYFVFISSRGRVTMSKKSQLLPLSLASLQCLVSALRDWTATSGGHMPPSAVLCAIRLCCQFGYGGKQGKLPLTALKRIMSYALGGSVRLWRQIATVPIPLEEETVYESE</sequence>
<reference evidence="2" key="1">
    <citation type="submission" date="2022-12" db="EMBL/GenBank/DDBJ databases">
        <authorList>
            <person name="Webb A."/>
        </authorList>
    </citation>
    <scope>NUCLEOTIDE SEQUENCE</scope>
    <source>
        <strain evidence="2">Hp1</strain>
    </source>
</reference>
<name>A0AAV0T8P5_HYABA</name>
<dbReference type="EMBL" id="CANTFL010000174">
    <property type="protein sequence ID" value="CAI5717105.1"/>
    <property type="molecule type" value="Genomic_DNA"/>
</dbReference>